<proteinExistence type="predicted"/>
<dbReference type="PANTHER" id="PTHR40265">
    <property type="entry name" value="BLL2707 PROTEIN"/>
    <property type="match status" value="1"/>
</dbReference>
<organism evidence="2 3">
    <name type="scientific">Filobacillus milosensis</name>
    <dbReference type="NCBI Taxonomy" id="94137"/>
    <lineage>
        <taxon>Bacteria</taxon>
        <taxon>Bacillati</taxon>
        <taxon>Bacillota</taxon>
        <taxon>Bacilli</taxon>
        <taxon>Bacillales</taxon>
        <taxon>Bacillaceae</taxon>
        <taxon>Filobacillus</taxon>
    </lineage>
</organism>
<dbReference type="SUPFAM" id="SSF54593">
    <property type="entry name" value="Glyoxalase/Bleomycin resistance protein/Dihydroxybiphenyl dioxygenase"/>
    <property type="match status" value="1"/>
</dbReference>
<protein>
    <submittedName>
        <fullName evidence="2">VOC family protein</fullName>
    </submittedName>
</protein>
<dbReference type="InterPro" id="IPR025870">
    <property type="entry name" value="Glyoxalase-like_dom"/>
</dbReference>
<dbReference type="Pfam" id="PF13468">
    <property type="entry name" value="Glyoxalase_3"/>
    <property type="match status" value="1"/>
</dbReference>
<comment type="caution">
    <text evidence="2">The sequence shown here is derived from an EMBL/GenBank/DDBJ whole genome shotgun (WGS) entry which is preliminary data.</text>
</comment>
<dbReference type="Gene3D" id="3.10.180.10">
    <property type="entry name" value="2,3-Dihydroxybiphenyl 1,2-Dioxygenase, domain 1"/>
    <property type="match status" value="1"/>
</dbReference>
<gene>
    <name evidence="2" type="ORF">E3U55_07635</name>
</gene>
<dbReference type="EMBL" id="SOPW01000007">
    <property type="protein sequence ID" value="TFB21699.1"/>
    <property type="molecule type" value="Genomic_DNA"/>
</dbReference>
<accession>A0A4Y8IN89</accession>
<sequence length="232" mass="26904">MMIAFDHLVIYSNDPVRHQEIFSSSHNQVGVPGGKHSLWGTFNHLAFYKNNAYIEWLGIENDEQAEQSDNPLIQHAFHSKSKEQEGPIQFALRINNMDDYLNYFNEKGIEYDGPFPGQRTRPDGSVLEWKMLFPKYNFDAEPLPFLIEWNGEGNIPTDEADLNPSEFNNVTIHSQNPEAFASRMQEIYQLGDPMQSKSRYEWPLENGKLFVSKGRGIEARFKFNLIKFKSSY</sequence>
<keyword evidence="3" id="KW-1185">Reference proteome</keyword>
<evidence type="ECO:0000259" key="1">
    <source>
        <dbReference type="Pfam" id="PF13468"/>
    </source>
</evidence>
<dbReference type="InterPro" id="IPR029068">
    <property type="entry name" value="Glyas_Bleomycin-R_OHBP_Dase"/>
</dbReference>
<evidence type="ECO:0000313" key="2">
    <source>
        <dbReference type="EMBL" id="TFB21699.1"/>
    </source>
</evidence>
<feature type="domain" description="Glyoxalase-like" evidence="1">
    <location>
        <begin position="5"/>
        <end position="187"/>
    </location>
</feature>
<dbReference type="OrthoDB" id="9111355at2"/>
<dbReference type="PANTHER" id="PTHR40265:SF1">
    <property type="entry name" value="GLYOXALASE-LIKE DOMAIN-CONTAINING PROTEIN"/>
    <property type="match status" value="1"/>
</dbReference>
<reference evidence="2 3" key="1">
    <citation type="submission" date="2019-03" db="EMBL/GenBank/DDBJ databases">
        <authorList>
            <person name="He R.-H."/>
        </authorList>
    </citation>
    <scope>NUCLEOTIDE SEQUENCE [LARGE SCALE GENOMIC DNA]</scope>
    <source>
        <strain evidence="3">SH 714</strain>
    </source>
</reference>
<dbReference type="AlphaFoldDB" id="A0A4Y8IN89"/>
<dbReference type="Proteomes" id="UP000297975">
    <property type="component" value="Unassembled WGS sequence"/>
</dbReference>
<name>A0A4Y8IN89_9BACI</name>
<evidence type="ECO:0000313" key="3">
    <source>
        <dbReference type="Proteomes" id="UP000297975"/>
    </source>
</evidence>